<evidence type="ECO:0000313" key="2">
    <source>
        <dbReference type="EMBL" id="DAF49469.1"/>
    </source>
</evidence>
<name>A0A8S5SEP6_9CAUD</name>
<proteinExistence type="predicted"/>
<dbReference type="EMBL" id="BK032582">
    <property type="protein sequence ID" value="DAF49469.1"/>
    <property type="molecule type" value="Genomic_DNA"/>
</dbReference>
<reference evidence="2" key="1">
    <citation type="journal article" date="2021" name="Proc. Natl. Acad. Sci. U.S.A.">
        <title>A Catalog of Tens of Thousands of Viruses from Human Metagenomes Reveals Hidden Associations with Chronic Diseases.</title>
        <authorList>
            <person name="Tisza M.J."/>
            <person name="Buck C.B."/>
        </authorList>
    </citation>
    <scope>NUCLEOTIDE SEQUENCE</scope>
    <source>
        <strain evidence="2">CtI8Q15</strain>
    </source>
</reference>
<protein>
    <submittedName>
        <fullName evidence="2">Uncharacterized protein</fullName>
    </submittedName>
</protein>
<accession>A0A8S5SEP6</accession>
<sequence length="35" mass="3531">MSKATPKGAFLSEAGKMSSATPKGAFLSEQSEAGK</sequence>
<evidence type="ECO:0000256" key="1">
    <source>
        <dbReference type="SAM" id="MobiDB-lite"/>
    </source>
</evidence>
<organism evidence="2">
    <name type="scientific">Siphoviridae sp. ctI8Q15</name>
    <dbReference type="NCBI Taxonomy" id="2827832"/>
    <lineage>
        <taxon>Viruses</taxon>
        <taxon>Duplodnaviria</taxon>
        <taxon>Heunggongvirae</taxon>
        <taxon>Uroviricota</taxon>
        <taxon>Caudoviricetes</taxon>
    </lineage>
</organism>
<feature type="region of interest" description="Disordered" evidence="1">
    <location>
        <begin position="1"/>
        <end position="35"/>
    </location>
</feature>